<protein>
    <recommendedName>
        <fullName evidence="2">GYF domain-containing protein</fullName>
    </recommendedName>
</protein>
<dbReference type="Pfam" id="PF14237">
    <property type="entry name" value="GYF_2"/>
    <property type="match status" value="1"/>
</dbReference>
<keyword evidence="1" id="KW-1133">Transmembrane helix</keyword>
<name>A0A6J4N8I9_9BACT</name>
<keyword evidence="1" id="KW-0812">Transmembrane</keyword>
<feature type="transmembrane region" description="Helical" evidence="1">
    <location>
        <begin position="203"/>
        <end position="228"/>
    </location>
</feature>
<feature type="domain" description="GYF" evidence="2">
    <location>
        <begin position="5"/>
        <end position="54"/>
    </location>
</feature>
<feature type="transmembrane region" description="Helical" evidence="1">
    <location>
        <begin position="154"/>
        <end position="175"/>
    </location>
</feature>
<sequence>MAGQWFYTSNGGQAGPVDTADLRRLVGEGALRPTDLVWREGLAEWMPASQVPGLFGAAEGEAAAADVSTEGSPVAGPGPGAAPYYPAPPAVLPYQGGGVPVGISARTMELLRQTRPWVIFFSVLGFLLTGLMLLAGTVVTFAGLATPRGSRMPALVGLVYIAFSAVYLFPALFLWRYGMRIGSLVARGQVEDLESALEAQKSFWRLSGIIVIAAIVLYFVVIAVAIAVNFG</sequence>
<accession>A0A6J4N8I9</accession>
<evidence type="ECO:0000259" key="2">
    <source>
        <dbReference type="Pfam" id="PF14237"/>
    </source>
</evidence>
<evidence type="ECO:0000256" key="1">
    <source>
        <dbReference type="SAM" id="Phobius"/>
    </source>
</evidence>
<organism evidence="3">
    <name type="scientific">uncultured Phycisphaerae bacterium</name>
    <dbReference type="NCBI Taxonomy" id="904963"/>
    <lineage>
        <taxon>Bacteria</taxon>
        <taxon>Pseudomonadati</taxon>
        <taxon>Planctomycetota</taxon>
        <taxon>Phycisphaerae</taxon>
        <taxon>environmental samples</taxon>
    </lineage>
</organism>
<reference evidence="3" key="1">
    <citation type="submission" date="2020-02" db="EMBL/GenBank/DDBJ databases">
        <authorList>
            <person name="Meier V. D."/>
        </authorList>
    </citation>
    <scope>NUCLEOTIDE SEQUENCE</scope>
    <source>
        <strain evidence="3">AVDCRST_MAG64</strain>
    </source>
</reference>
<feature type="transmembrane region" description="Helical" evidence="1">
    <location>
        <begin position="117"/>
        <end position="142"/>
    </location>
</feature>
<dbReference type="InterPro" id="IPR025640">
    <property type="entry name" value="GYF_2"/>
</dbReference>
<keyword evidence="1" id="KW-0472">Membrane</keyword>
<evidence type="ECO:0000313" key="3">
    <source>
        <dbReference type="EMBL" id="CAA9376954.1"/>
    </source>
</evidence>
<proteinExistence type="predicted"/>
<dbReference type="EMBL" id="CADCUQ010000096">
    <property type="protein sequence ID" value="CAA9376954.1"/>
    <property type="molecule type" value="Genomic_DNA"/>
</dbReference>
<gene>
    <name evidence="3" type="ORF">AVDCRST_MAG64-359</name>
</gene>
<dbReference type="AlphaFoldDB" id="A0A6J4N8I9"/>